<gene>
    <name evidence="3" type="ORF">ACFS7Z_17950</name>
</gene>
<comment type="caution">
    <text evidence="3">The sequence shown here is derived from an EMBL/GenBank/DDBJ whole genome shotgun (WGS) entry which is preliminary data.</text>
</comment>
<proteinExistence type="predicted"/>
<accession>A0ABW6BXZ8</accession>
<feature type="domain" description="DUF4097" evidence="2">
    <location>
        <begin position="174"/>
        <end position="259"/>
    </location>
</feature>
<dbReference type="RefSeq" id="WP_377487520.1">
    <property type="nucleotide sequence ID" value="NZ_JBHUOX010000014.1"/>
</dbReference>
<keyword evidence="1" id="KW-0732">Signal</keyword>
<evidence type="ECO:0000259" key="2">
    <source>
        <dbReference type="Pfam" id="PF13349"/>
    </source>
</evidence>
<reference evidence="4" key="1">
    <citation type="journal article" date="2019" name="Int. J. Syst. Evol. Microbiol.">
        <title>The Global Catalogue of Microorganisms (GCM) 10K type strain sequencing project: providing services to taxonomists for standard genome sequencing and annotation.</title>
        <authorList>
            <consortium name="The Broad Institute Genomics Platform"/>
            <consortium name="The Broad Institute Genome Sequencing Center for Infectious Disease"/>
            <person name="Wu L."/>
            <person name="Ma J."/>
        </authorList>
    </citation>
    <scope>NUCLEOTIDE SEQUENCE [LARGE SCALE GENOMIC DNA]</scope>
    <source>
        <strain evidence="4">KCTC 23984</strain>
    </source>
</reference>
<name>A0ABW6BXZ8_9BACT</name>
<dbReference type="Proteomes" id="UP001597641">
    <property type="component" value="Unassembled WGS sequence"/>
</dbReference>
<feature type="signal peptide" evidence="1">
    <location>
        <begin position="1"/>
        <end position="21"/>
    </location>
</feature>
<evidence type="ECO:0000313" key="4">
    <source>
        <dbReference type="Proteomes" id="UP001597641"/>
    </source>
</evidence>
<dbReference type="InterPro" id="IPR025164">
    <property type="entry name" value="Toastrack_DUF4097"/>
</dbReference>
<evidence type="ECO:0000313" key="3">
    <source>
        <dbReference type="EMBL" id="MFD3002260.1"/>
    </source>
</evidence>
<sequence>MKKIMLLASACLMLTSKTMCAPTVFAQYSSAENNPELLAMWNSDDTGQEAAEQDKPLMHRVKLANSKDSRVIISVYNSGVEVVGHNGDEVIIEAEGGVVAPPARAKGLKPLYNSVEDNTGLGLAVTKDNNTLRISKASRQNGNYVIRIPKNAAVMYEETNWTGDNLELSDMNGEIELKLNNSTARLTNVSGPVIANTTAGDIIVKFSSLNQGKPSAISSVAGAVDVTLPPNTKANLKLKSIQGEIYSDFDMNLGKNTKSGLPRVAGGDTIEGTTNGGGVEMSLYTISGDMFIRKSK</sequence>
<feature type="chain" id="PRO_5046009005" evidence="1">
    <location>
        <begin position="22"/>
        <end position="296"/>
    </location>
</feature>
<keyword evidence="4" id="KW-1185">Reference proteome</keyword>
<dbReference type="Pfam" id="PF13349">
    <property type="entry name" value="DUF4097"/>
    <property type="match status" value="1"/>
</dbReference>
<evidence type="ECO:0000256" key="1">
    <source>
        <dbReference type="SAM" id="SignalP"/>
    </source>
</evidence>
<organism evidence="3 4">
    <name type="scientific">Pontibacter toksunensis</name>
    <dbReference type="NCBI Taxonomy" id="1332631"/>
    <lineage>
        <taxon>Bacteria</taxon>
        <taxon>Pseudomonadati</taxon>
        <taxon>Bacteroidota</taxon>
        <taxon>Cytophagia</taxon>
        <taxon>Cytophagales</taxon>
        <taxon>Hymenobacteraceae</taxon>
        <taxon>Pontibacter</taxon>
    </lineage>
</organism>
<dbReference type="EMBL" id="JBHUOX010000014">
    <property type="protein sequence ID" value="MFD3002260.1"/>
    <property type="molecule type" value="Genomic_DNA"/>
</dbReference>
<protein>
    <submittedName>
        <fullName evidence="3">DUF4097 family beta strand repeat-containing protein</fullName>
    </submittedName>
</protein>